<dbReference type="AlphaFoldDB" id="A0A8C9F0Z6"/>
<dbReference type="Proteomes" id="UP000694428">
    <property type="component" value="Unplaced"/>
</dbReference>
<dbReference type="GO" id="GO:0034394">
    <property type="term" value="P:protein localization to cell surface"/>
    <property type="evidence" value="ECO:0007669"/>
    <property type="project" value="TreeGrafter"/>
</dbReference>
<evidence type="ECO:0000313" key="2">
    <source>
        <dbReference type="Ensembl" id="ENSPSTP00000008929.1"/>
    </source>
</evidence>
<dbReference type="Pfam" id="PF00790">
    <property type="entry name" value="VHS"/>
    <property type="match status" value="1"/>
</dbReference>
<dbReference type="GO" id="GO:0006886">
    <property type="term" value="P:intracellular protein transport"/>
    <property type="evidence" value="ECO:0007669"/>
    <property type="project" value="InterPro"/>
</dbReference>
<dbReference type="GO" id="GO:0006893">
    <property type="term" value="P:Golgi to plasma membrane transport"/>
    <property type="evidence" value="ECO:0007669"/>
    <property type="project" value="TreeGrafter"/>
</dbReference>
<evidence type="ECO:0000313" key="3">
    <source>
        <dbReference type="Proteomes" id="UP000694428"/>
    </source>
</evidence>
<proteinExistence type="predicted"/>
<evidence type="ECO:0000259" key="1">
    <source>
        <dbReference type="PROSITE" id="PS50179"/>
    </source>
</evidence>
<dbReference type="GO" id="GO:0043130">
    <property type="term" value="F:ubiquitin binding"/>
    <property type="evidence" value="ECO:0007669"/>
    <property type="project" value="InterPro"/>
</dbReference>
<keyword evidence="3" id="KW-1185">Reference proteome</keyword>
<dbReference type="Ensembl" id="ENSPSTT00000009369.1">
    <property type="protein sequence ID" value="ENSPSTP00000008929.1"/>
    <property type="gene ID" value="ENSPSTG00000006300.1"/>
</dbReference>
<dbReference type="SMART" id="SM00288">
    <property type="entry name" value="VHS"/>
    <property type="match status" value="1"/>
</dbReference>
<dbReference type="InterPro" id="IPR027422">
    <property type="entry name" value="GGA1-3"/>
</dbReference>
<feature type="domain" description="VHS" evidence="1">
    <location>
        <begin position="155"/>
        <end position="207"/>
    </location>
</feature>
<organism evidence="2 3">
    <name type="scientific">Pavo cristatus</name>
    <name type="common">Indian peafowl</name>
    <name type="synonym">Blue peafowl</name>
    <dbReference type="NCBI Taxonomy" id="9049"/>
    <lineage>
        <taxon>Eukaryota</taxon>
        <taxon>Metazoa</taxon>
        <taxon>Chordata</taxon>
        <taxon>Craniata</taxon>
        <taxon>Vertebrata</taxon>
        <taxon>Euteleostomi</taxon>
        <taxon>Archelosauria</taxon>
        <taxon>Archosauria</taxon>
        <taxon>Dinosauria</taxon>
        <taxon>Saurischia</taxon>
        <taxon>Theropoda</taxon>
        <taxon>Coelurosauria</taxon>
        <taxon>Aves</taxon>
        <taxon>Neognathae</taxon>
        <taxon>Galloanserae</taxon>
        <taxon>Galliformes</taxon>
        <taxon>Phasianidae</taxon>
        <taxon>Phasianinae</taxon>
        <taxon>Pavo</taxon>
    </lineage>
</organism>
<protein>
    <recommendedName>
        <fullName evidence="1">VHS domain-containing protein</fullName>
    </recommendedName>
</protein>
<dbReference type="InterPro" id="IPR002014">
    <property type="entry name" value="VHS_dom"/>
</dbReference>
<dbReference type="GO" id="GO:0005802">
    <property type="term" value="C:trans-Golgi network"/>
    <property type="evidence" value="ECO:0007669"/>
    <property type="project" value="InterPro"/>
</dbReference>
<name>A0A8C9F0Z6_PAVCR</name>
<reference evidence="2" key="2">
    <citation type="submission" date="2025-09" db="UniProtKB">
        <authorList>
            <consortium name="Ensembl"/>
        </authorList>
    </citation>
    <scope>IDENTIFICATION</scope>
</reference>
<dbReference type="GO" id="GO:0035091">
    <property type="term" value="F:phosphatidylinositol binding"/>
    <property type="evidence" value="ECO:0007669"/>
    <property type="project" value="InterPro"/>
</dbReference>
<reference evidence="2" key="1">
    <citation type="submission" date="2025-08" db="UniProtKB">
        <authorList>
            <consortium name="Ensembl"/>
        </authorList>
    </citation>
    <scope>IDENTIFICATION</scope>
</reference>
<dbReference type="GO" id="GO:0031267">
    <property type="term" value="F:small GTPase binding"/>
    <property type="evidence" value="ECO:0007669"/>
    <property type="project" value="InterPro"/>
</dbReference>
<accession>A0A8C9F0Z6</accession>
<dbReference type="PROSITE" id="PS50179">
    <property type="entry name" value="VHS"/>
    <property type="match status" value="1"/>
</dbReference>
<dbReference type="PANTHER" id="PTHR45905">
    <property type="entry name" value="GOLGI-LOCALIZED, GAMMA-ADAPTIN EAR CONTAINING, ARF BINDING PROTEIN"/>
    <property type="match status" value="1"/>
</dbReference>
<dbReference type="SUPFAM" id="SSF48464">
    <property type="entry name" value="ENTH/VHS domain"/>
    <property type="match status" value="1"/>
</dbReference>
<sequence length="216" mass="22954">MAGAERLQRWLSECGRGGGAGSAAAAVCLSEGGRAGSRCNGGAGGGGCGHGCAGRAGLGAFRGSALRGRRADGAERSAPTLGSSRGGSALRFYADVDDDRFLPVAFLPFLPFTKRPRAERLVLSRSQPSPHEATDPGVPEENWECIQQFCRRPSRLLAHKIQSPQEVEALHALTVLETCVNNCGEKFHNEIAKFRFLNELIKVLSPKPTLLSSLLL</sequence>
<dbReference type="InterPro" id="IPR008942">
    <property type="entry name" value="ENTH_VHS"/>
</dbReference>
<dbReference type="PANTHER" id="PTHR45905:SF2">
    <property type="entry name" value="ADP-RIBOSYLATION FACTOR-BINDING PROTEIN GGA2"/>
    <property type="match status" value="1"/>
</dbReference>
<dbReference type="Gene3D" id="1.25.40.90">
    <property type="match status" value="1"/>
</dbReference>